<gene>
    <name evidence="2" type="ORF">LTRI10_LOCUS17970</name>
</gene>
<proteinExistence type="predicted"/>
<protein>
    <submittedName>
        <fullName evidence="2">Uncharacterized protein</fullName>
    </submittedName>
</protein>
<evidence type="ECO:0000313" key="2">
    <source>
        <dbReference type="EMBL" id="CAL1376225.1"/>
    </source>
</evidence>
<evidence type="ECO:0000256" key="1">
    <source>
        <dbReference type="SAM" id="MobiDB-lite"/>
    </source>
</evidence>
<evidence type="ECO:0000313" key="3">
    <source>
        <dbReference type="Proteomes" id="UP001497516"/>
    </source>
</evidence>
<dbReference type="EMBL" id="OZ034816">
    <property type="protein sequence ID" value="CAL1376225.1"/>
    <property type="molecule type" value="Genomic_DNA"/>
</dbReference>
<reference evidence="2 3" key="1">
    <citation type="submission" date="2024-04" db="EMBL/GenBank/DDBJ databases">
        <authorList>
            <person name="Fracassetti M."/>
        </authorList>
    </citation>
    <scope>NUCLEOTIDE SEQUENCE [LARGE SCALE GENOMIC DNA]</scope>
</reference>
<feature type="region of interest" description="Disordered" evidence="1">
    <location>
        <begin position="50"/>
        <end position="76"/>
    </location>
</feature>
<sequence>MKAYQPPPKQGSRAKKRNGRHPKVARKGEVREAKVVGKGEVREADLRAPLRNKKNQVTKAGSGATTHRGHKLMKGGGLAVSLGRREEMLRRKLCWVIPR</sequence>
<accession>A0AAV2DRP7</accession>
<dbReference type="Proteomes" id="UP001497516">
    <property type="component" value="Chromosome 3"/>
</dbReference>
<dbReference type="AlphaFoldDB" id="A0AAV2DRP7"/>
<feature type="compositionally biased region" description="Basic residues" evidence="1">
    <location>
        <begin position="12"/>
        <end position="25"/>
    </location>
</feature>
<organism evidence="2 3">
    <name type="scientific">Linum trigynum</name>
    <dbReference type="NCBI Taxonomy" id="586398"/>
    <lineage>
        <taxon>Eukaryota</taxon>
        <taxon>Viridiplantae</taxon>
        <taxon>Streptophyta</taxon>
        <taxon>Embryophyta</taxon>
        <taxon>Tracheophyta</taxon>
        <taxon>Spermatophyta</taxon>
        <taxon>Magnoliopsida</taxon>
        <taxon>eudicotyledons</taxon>
        <taxon>Gunneridae</taxon>
        <taxon>Pentapetalae</taxon>
        <taxon>rosids</taxon>
        <taxon>fabids</taxon>
        <taxon>Malpighiales</taxon>
        <taxon>Linaceae</taxon>
        <taxon>Linum</taxon>
    </lineage>
</organism>
<name>A0AAV2DRP7_9ROSI</name>
<keyword evidence="3" id="KW-1185">Reference proteome</keyword>
<feature type="region of interest" description="Disordered" evidence="1">
    <location>
        <begin position="1"/>
        <end position="28"/>
    </location>
</feature>